<dbReference type="EMBL" id="KK117575">
    <property type="protein sequence ID" value="KFM70829.1"/>
    <property type="molecule type" value="Genomic_DNA"/>
</dbReference>
<dbReference type="AlphaFoldDB" id="A0A087U0E0"/>
<evidence type="ECO:0000313" key="2">
    <source>
        <dbReference type="Proteomes" id="UP000054359"/>
    </source>
</evidence>
<name>A0A087U0E0_STEMI</name>
<accession>A0A087U0E0</accession>
<evidence type="ECO:0000313" key="1">
    <source>
        <dbReference type="EMBL" id="KFM70829.1"/>
    </source>
</evidence>
<proteinExistence type="predicted"/>
<gene>
    <name evidence="1" type="ORF">X975_17764</name>
</gene>
<sequence>MADLPASRITQSRAFFSCRNRFCRTITSNIVLVKELKSSSVRYVYLFCYQSNTFRISWESFQQNHSLRYLRGL</sequence>
<organism evidence="1 2">
    <name type="scientific">Stegodyphus mimosarum</name>
    <name type="common">African social velvet spider</name>
    <dbReference type="NCBI Taxonomy" id="407821"/>
    <lineage>
        <taxon>Eukaryota</taxon>
        <taxon>Metazoa</taxon>
        <taxon>Ecdysozoa</taxon>
        <taxon>Arthropoda</taxon>
        <taxon>Chelicerata</taxon>
        <taxon>Arachnida</taxon>
        <taxon>Araneae</taxon>
        <taxon>Araneomorphae</taxon>
        <taxon>Entelegynae</taxon>
        <taxon>Eresoidea</taxon>
        <taxon>Eresidae</taxon>
        <taxon>Stegodyphus</taxon>
    </lineage>
</organism>
<feature type="non-terminal residue" evidence="1">
    <location>
        <position position="73"/>
    </location>
</feature>
<keyword evidence="2" id="KW-1185">Reference proteome</keyword>
<dbReference type="Proteomes" id="UP000054359">
    <property type="component" value="Unassembled WGS sequence"/>
</dbReference>
<protein>
    <submittedName>
        <fullName evidence="1">Uncharacterized protein</fullName>
    </submittedName>
</protein>
<reference evidence="1 2" key="1">
    <citation type="submission" date="2013-11" db="EMBL/GenBank/DDBJ databases">
        <title>Genome sequencing of Stegodyphus mimosarum.</title>
        <authorList>
            <person name="Bechsgaard J."/>
        </authorList>
    </citation>
    <scope>NUCLEOTIDE SEQUENCE [LARGE SCALE GENOMIC DNA]</scope>
</reference>